<dbReference type="GO" id="GO:0009395">
    <property type="term" value="P:phospholipid catabolic process"/>
    <property type="evidence" value="ECO:0007669"/>
    <property type="project" value="TreeGrafter"/>
</dbReference>
<reference evidence="7" key="1">
    <citation type="submission" date="2021-01" db="EMBL/GenBank/DDBJ databases">
        <authorList>
            <person name="Kaushik A."/>
        </authorList>
    </citation>
    <scope>NUCLEOTIDE SEQUENCE</scope>
    <source>
        <strain evidence="7">AG3-1AP</strain>
    </source>
</reference>
<evidence type="ECO:0000256" key="3">
    <source>
        <dbReference type="ARBA" id="ARBA00022801"/>
    </source>
</evidence>
<dbReference type="EC" id="3.1.4.4" evidence="1"/>
<proteinExistence type="predicted"/>
<dbReference type="PROSITE" id="PS50035">
    <property type="entry name" value="PLD"/>
    <property type="match status" value="1"/>
</dbReference>
<dbReference type="EMBL" id="CAJMWV010002123">
    <property type="protein sequence ID" value="CAE6455100.1"/>
    <property type="molecule type" value="Genomic_DNA"/>
</dbReference>
<dbReference type="PANTHER" id="PTHR18896:SF186">
    <property type="entry name" value="PHOSPHOLIPASE D"/>
    <property type="match status" value="1"/>
</dbReference>
<comment type="caution">
    <text evidence="7">The sequence shown here is derived from an EMBL/GenBank/DDBJ whole genome shotgun (WGS) entry which is preliminary data.</text>
</comment>
<name>A0A8H3GLF1_9AGAM</name>
<dbReference type="AlphaFoldDB" id="A0A8H3GLF1"/>
<keyword evidence="3" id="KW-0378">Hydrolase</keyword>
<organism evidence="7 8">
    <name type="scientific">Rhizoctonia solani</name>
    <dbReference type="NCBI Taxonomy" id="456999"/>
    <lineage>
        <taxon>Eukaryota</taxon>
        <taxon>Fungi</taxon>
        <taxon>Dikarya</taxon>
        <taxon>Basidiomycota</taxon>
        <taxon>Agaricomycotina</taxon>
        <taxon>Agaricomycetes</taxon>
        <taxon>Cantharellales</taxon>
        <taxon>Ceratobasidiaceae</taxon>
        <taxon>Rhizoctonia</taxon>
    </lineage>
</organism>
<dbReference type="Gene3D" id="3.30.870.10">
    <property type="entry name" value="Endonuclease Chain A"/>
    <property type="match status" value="1"/>
</dbReference>
<evidence type="ECO:0000256" key="4">
    <source>
        <dbReference type="ARBA" id="ARBA00022963"/>
    </source>
</evidence>
<dbReference type="InterPro" id="IPR015679">
    <property type="entry name" value="PLipase_D_fam"/>
</dbReference>
<feature type="domain" description="PLD phosphodiesterase" evidence="6">
    <location>
        <begin position="135"/>
        <end position="153"/>
    </location>
</feature>
<evidence type="ECO:0000256" key="1">
    <source>
        <dbReference type="ARBA" id="ARBA00012027"/>
    </source>
</evidence>
<evidence type="ECO:0000256" key="5">
    <source>
        <dbReference type="ARBA" id="ARBA00023098"/>
    </source>
</evidence>
<evidence type="ECO:0000313" key="7">
    <source>
        <dbReference type="EMBL" id="CAE6455100.1"/>
    </source>
</evidence>
<gene>
    <name evidence="7" type="ORF">RDB_LOCUS70489</name>
</gene>
<keyword evidence="4" id="KW-0442">Lipid degradation</keyword>
<dbReference type="Pfam" id="PF00614">
    <property type="entry name" value="PLDc"/>
    <property type="match status" value="1"/>
</dbReference>
<sequence length="338" mass="38569">MTRSQGSWNELQGQNLGSEVSVERFLNLNHRHDDPKEQEHDRIREKIRKGHRFQSFADIRDNNTVKWHIDGHDYFWALSEILDSAKKCIFILDWWLSPEMYLRRPPADNQEWGLDSTRIISVRTLSDSAAQFCSHHEKAVVVDDKRACIGGLDACFWDGTHIIITWQTLTLPAFQELCSQGKTYNNARVLDFQQVDHYVNTQISSLEIGRMPWHDVHMILIGPSCSISSNTLLSNGTKSSFESVVQEKTVHYYISTGIYANKTIVILTGWCYLMTSKPIPNTRFPDIHISSASAISGGSLNNTGKMRSARLMMKTEPRPMELAAFRLPVVLETRATVN</sequence>
<evidence type="ECO:0000259" key="6">
    <source>
        <dbReference type="PROSITE" id="PS50035"/>
    </source>
</evidence>
<dbReference type="PANTHER" id="PTHR18896">
    <property type="entry name" value="PHOSPHOLIPASE D"/>
    <property type="match status" value="1"/>
</dbReference>
<dbReference type="SUPFAM" id="SSF56024">
    <property type="entry name" value="Phospholipase D/nuclease"/>
    <property type="match status" value="1"/>
</dbReference>
<evidence type="ECO:0000313" key="8">
    <source>
        <dbReference type="Proteomes" id="UP000663831"/>
    </source>
</evidence>
<dbReference type="Proteomes" id="UP000663831">
    <property type="component" value="Unassembled WGS sequence"/>
</dbReference>
<keyword evidence="5" id="KW-0443">Lipid metabolism</keyword>
<dbReference type="InterPro" id="IPR001736">
    <property type="entry name" value="PLipase_D/transphosphatidylase"/>
</dbReference>
<accession>A0A8H3GLF1</accession>
<keyword evidence="2" id="KW-0677">Repeat</keyword>
<dbReference type="GO" id="GO:0004630">
    <property type="term" value="F:phospholipase D activity"/>
    <property type="evidence" value="ECO:0007669"/>
    <property type="project" value="UniProtKB-EC"/>
</dbReference>
<protein>
    <recommendedName>
        <fullName evidence="1">phospholipase D</fullName>
        <ecNumber evidence="1">3.1.4.4</ecNumber>
    </recommendedName>
</protein>
<evidence type="ECO:0000256" key="2">
    <source>
        <dbReference type="ARBA" id="ARBA00022737"/>
    </source>
</evidence>